<dbReference type="Pfam" id="PF12728">
    <property type="entry name" value="HTH_17"/>
    <property type="match status" value="1"/>
</dbReference>
<dbReference type="InterPro" id="IPR048048">
    <property type="entry name" value="BldC-like"/>
</dbReference>
<dbReference type="CDD" id="cd04762">
    <property type="entry name" value="HTH_MerR-trunc"/>
    <property type="match status" value="1"/>
</dbReference>
<dbReference type="InterPro" id="IPR009061">
    <property type="entry name" value="DNA-bd_dom_put_sf"/>
</dbReference>
<dbReference type="Gene3D" id="1.10.1660.10">
    <property type="match status" value="1"/>
</dbReference>
<dbReference type="InterPro" id="IPR041657">
    <property type="entry name" value="HTH_17"/>
</dbReference>
<dbReference type="NCBIfam" id="NF033787">
    <property type="entry name" value="HTH_BldC"/>
    <property type="match status" value="1"/>
</dbReference>
<evidence type="ECO:0000313" key="2">
    <source>
        <dbReference type="EMBL" id="CAB4572344.1"/>
    </source>
</evidence>
<protein>
    <submittedName>
        <fullName evidence="2">Unannotated protein</fullName>
    </submittedName>
</protein>
<accession>A0A6J6EAL1</accession>
<dbReference type="NCBIfam" id="TIGR01764">
    <property type="entry name" value="excise"/>
    <property type="match status" value="1"/>
</dbReference>
<dbReference type="GO" id="GO:0003677">
    <property type="term" value="F:DNA binding"/>
    <property type="evidence" value="ECO:0007669"/>
    <property type="project" value="InterPro"/>
</dbReference>
<organism evidence="2">
    <name type="scientific">freshwater metagenome</name>
    <dbReference type="NCBI Taxonomy" id="449393"/>
    <lineage>
        <taxon>unclassified sequences</taxon>
        <taxon>metagenomes</taxon>
        <taxon>ecological metagenomes</taxon>
    </lineage>
</organism>
<dbReference type="SUPFAM" id="SSF46955">
    <property type="entry name" value="Putative DNA-binding domain"/>
    <property type="match status" value="1"/>
</dbReference>
<proteinExistence type="predicted"/>
<dbReference type="EMBL" id="CAEZTT010000026">
    <property type="protein sequence ID" value="CAB4572344.1"/>
    <property type="molecule type" value="Genomic_DNA"/>
</dbReference>
<dbReference type="AlphaFoldDB" id="A0A6J6EAL1"/>
<reference evidence="2" key="1">
    <citation type="submission" date="2020-05" db="EMBL/GenBank/DDBJ databases">
        <authorList>
            <person name="Chiriac C."/>
            <person name="Salcher M."/>
            <person name="Ghai R."/>
            <person name="Kavagutti S V."/>
        </authorList>
    </citation>
    <scope>NUCLEOTIDE SEQUENCE</scope>
</reference>
<gene>
    <name evidence="2" type="ORF">UFOPK1726_00359</name>
</gene>
<evidence type="ECO:0000259" key="1">
    <source>
        <dbReference type="Pfam" id="PF12728"/>
    </source>
</evidence>
<name>A0A6J6EAL1_9ZZZZ</name>
<feature type="domain" description="Helix-turn-helix" evidence="1">
    <location>
        <begin position="7"/>
        <end position="56"/>
    </location>
</feature>
<dbReference type="InterPro" id="IPR010093">
    <property type="entry name" value="SinI_DNA-bd"/>
</dbReference>
<sequence length="66" mass="7210">MSNHEELMTPGEVAKLFAVDPKTVSRWANSGKITTVKTLGGHRRFRAAEIRAMLAASQGPGLDDMR</sequence>